<keyword evidence="4" id="KW-0408">Iron</keyword>
<keyword evidence="3" id="KW-0560">Oxidoreductase</keyword>
<keyword evidence="5" id="KW-0411">Iron-sulfur</keyword>
<dbReference type="PANTHER" id="PTHR43498:SF1">
    <property type="entry name" value="COB--COM HETERODISULFIDE REDUCTASE IRON-SULFUR SUBUNIT A"/>
    <property type="match status" value="1"/>
</dbReference>
<organism evidence="6">
    <name type="scientific">marine sediment metagenome</name>
    <dbReference type="NCBI Taxonomy" id="412755"/>
    <lineage>
        <taxon>unclassified sequences</taxon>
        <taxon>metagenomes</taxon>
        <taxon>ecological metagenomes</taxon>
    </lineage>
</organism>
<dbReference type="PANTHER" id="PTHR43498">
    <property type="entry name" value="FERREDOXIN:COB-COM HETERODISULFIDE REDUCTASE SUBUNIT A"/>
    <property type="match status" value="1"/>
</dbReference>
<reference evidence="6" key="1">
    <citation type="journal article" date="2014" name="Front. Microbiol.">
        <title>High frequency of phylogenetically diverse reductive dehalogenase-homologous genes in deep subseafloor sedimentary metagenomes.</title>
        <authorList>
            <person name="Kawai M."/>
            <person name="Futagami T."/>
            <person name="Toyoda A."/>
            <person name="Takaki Y."/>
            <person name="Nishi S."/>
            <person name="Hori S."/>
            <person name="Arai W."/>
            <person name="Tsubouchi T."/>
            <person name="Morono Y."/>
            <person name="Uchiyama I."/>
            <person name="Ito T."/>
            <person name="Fujiyama A."/>
            <person name="Inagaki F."/>
            <person name="Takami H."/>
        </authorList>
    </citation>
    <scope>NUCLEOTIDE SEQUENCE</scope>
    <source>
        <strain evidence="6">Expedition CK06-06</strain>
    </source>
</reference>
<proteinExistence type="predicted"/>
<dbReference type="GO" id="GO:0051539">
    <property type="term" value="F:4 iron, 4 sulfur cluster binding"/>
    <property type="evidence" value="ECO:0007669"/>
    <property type="project" value="UniProtKB-KW"/>
</dbReference>
<keyword evidence="2" id="KW-0479">Metal-binding</keyword>
<evidence type="ECO:0000313" key="6">
    <source>
        <dbReference type="EMBL" id="GAG18256.1"/>
    </source>
</evidence>
<evidence type="ECO:0000256" key="1">
    <source>
        <dbReference type="ARBA" id="ARBA00022485"/>
    </source>
</evidence>
<dbReference type="InterPro" id="IPR039650">
    <property type="entry name" value="HdrA-like"/>
</dbReference>
<dbReference type="AlphaFoldDB" id="X0WZS5"/>
<dbReference type="InterPro" id="IPR036188">
    <property type="entry name" value="FAD/NAD-bd_sf"/>
</dbReference>
<feature type="non-terminal residue" evidence="6">
    <location>
        <position position="113"/>
    </location>
</feature>
<evidence type="ECO:0008006" key="7">
    <source>
        <dbReference type="Google" id="ProtNLM"/>
    </source>
</evidence>
<accession>X0WZS5</accession>
<dbReference type="GO" id="GO:0016491">
    <property type="term" value="F:oxidoreductase activity"/>
    <property type="evidence" value="ECO:0007669"/>
    <property type="project" value="UniProtKB-KW"/>
</dbReference>
<evidence type="ECO:0000256" key="4">
    <source>
        <dbReference type="ARBA" id="ARBA00023004"/>
    </source>
</evidence>
<evidence type="ECO:0000256" key="3">
    <source>
        <dbReference type="ARBA" id="ARBA00023002"/>
    </source>
</evidence>
<keyword evidence="1" id="KW-0004">4Fe-4S</keyword>
<dbReference type="Gene3D" id="3.50.50.60">
    <property type="entry name" value="FAD/NAD(P)-binding domain"/>
    <property type="match status" value="1"/>
</dbReference>
<dbReference type="Pfam" id="PF12831">
    <property type="entry name" value="FAD_oxidored"/>
    <property type="match status" value="1"/>
</dbReference>
<evidence type="ECO:0000256" key="5">
    <source>
        <dbReference type="ARBA" id="ARBA00023014"/>
    </source>
</evidence>
<dbReference type="EMBL" id="BARS01034086">
    <property type="protein sequence ID" value="GAG18256.1"/>
    <property type="molecule type" value="Genomic_DNA"/>
</dbReference>
<sequence>MVDGGNLMDKKTFTTGVAVVGGGVAGVAAAVAAARAGTDVYLIERYGFLGGTATGGLVARFQPGPDVGKHPVIRGIYKEICERLGEYDALHGSLFDPEMLKYVALDLCEEADV</sequence>
<dbReference type="SUPFAM" id="SSF51905">
    <property type="entry name" value="FAD/NAD(P)-binding domain"/>
    <property type="match status" value="1"/>
</dbReference>
<comment type="caution">
    <text evidence="6">The sequence shown here is derived from an EMBL/GenBank/DDBJ whole genome shotgun (WGS) entry which is preliminary data.</text>
</comment>
<name>X0WZS5_9ZZZZ</name>
<protein>
    <recommendedName>
        <fullName evidence="7">FAD dependent oxidoreductase domain-containing protein</fullName>
    </recommendedName>
</protein>
<evidence type="ECO:0000256" key="2">
    <source>
        <dbReference type="ARBA" id="ARBA00022723"/>
    </source>
</evidence>
<dbReference type="GO" id="GO:0046872">
    <property type="term" value="F:metal ion binding"/>
    <property type="evidence" value="ECO:0007669"/>
    <property type="project" value="UniProtKB-KW"/>
</dbReference>
<gene>
    <name evidence="6" type="ORF">S01H1_52709</name>
</gene>